<gene>
    <name evidence="8" type="ORF">C3L33_05848</name>
</gene>
<comment type="caution">
    <text evidence="8">The sequence shown here is derived from an EMBL/GenBank/DDBJ whole genome shotgun (WGS) entry which is preliminary data.</text>
</comment>
<dbReference type="InterPro" id="IPR016161">
    <property type="entry name" value="Ald_DH/histidinol_DH"/>
</dbReference>
<evidence type="ECO:0000256" key="3">
    <source>
        <dbReference type="ARBA" id="ARBA00023027"/>
    </source>
</evidence>
<dbReference type="PANTHER" id="PTHR43570:SF30">
    <property type="entry name" value="ALDEHYDE DEHYDROGENASE"/>
    <property type="match status" value="1"/>
</dbReference>
<dbReference type="InterPro" id="IPR012394">
    <property type="entry name" value="Aldehyde_DH_NAD(P)"/>
</dbReference>
<dbReference type="SUPFAM" id="SSF53720">
    <property type="entry name" value="ALDH-like"/>
    <property type="match status" value="1"/>
</dbReference>
<dbReference type="InterPro" id="IPR016162">
    <property type="entry name" value="Ald_DH_N"/>
</dbReference>
<dbReference type="GO" id="GO:0006081">
    <property type="term" value="P:aldehyde metabolic process"/>
    <property type="evidence" value="ECO:0007669"/>
    <property type="project" value="InterPro"/>
</dbReference>
<dbReference type="AlphaFoldDB" id="A0A6A4M0S1"/>
<evidence type="ECO:0000313" key="8">
    <source>
        <dbReference type="EMBL" id="KAE9462241.1"/>
    </source>
</evidence>
<name>A0A6A4M0S1_9ERIC</name>
<dbReference type="OrthoDB" id="440325at2759"/>
<proteinExistence type="inferred from homology"/>
<dbReference type="Proteomes" id="UP000428333">
    <property type="component" value="Linkage Group LG04"/>
</dbReference>
<keyword evidence="2" id="KW-0560">Oxidoreductase</keyword>
<dbReference type="GO" id="GO:0004029">
    <property type="term" value="F:aldehyde dehydrogenase (NAD+) activity"/>
    <property type="evidence" value="ECO:0007669"/>
    <property type="project" value="UniProtKB-EC"/>
</dbReference>
<evidence type="ECO:0000313" key="9">
    <source>
        <dbReference type="Proteomes" id="UP000428333"/>
    </source>
</evidence>
<evidence type="ECO:0000256" key="1">
    <source>
        <dbReference type="ARBA" id="ARBA00009986"/>
    </source>
</evidence>
<comment type="catalytic activity">
    <reaction evidence="5">
        <text>an aldehyde + NAD(+) + H2O = a carboxylate + NADH + 2 H(+)</text>
        <dbReference type="Rhea" id="RHEA:16185"/>
        <dbReference type="ChEBI" id="CHEBI:15377"/>
        <dbReference type="ChEBI" id="CHEBI:15378"/>
        <dbReference type="ChEBI" id="CHEBI:17478"/>
        <dbReference type="ChEBI" id="CHEBI:29067"/>
        <dbReference type="ChEBI" id="CHEBI:57540"/>
        <dbReference type="ChEBI" id="CHEBI:57945"/>
        <dbReference type="EC" id="1.2.1.3"/>
    </reaction>
</comment>
<dbReference type="PIRSF" id="PIRSF036492">
    <property type="entry name" value="ALDH"/>
    <property type="match status" value="1"/>
</dbReference>
<evidence type="ECO:0000259" key="7">
    <source>
        <dbReference type="Pfam" id="PF00171"/>
    </source>
</evidence>
<dbReference type="FunFam" id="3.40.309.10:FF:000003">
    <property type="entry name" value="Aldehyde dehydrogenase"/>
    <property type="match status" value="1"/>
</dbReference>
<accession>A0A6A4M0S1</accession>
<feature type="domain" description="Aldehyde dehydrogenase" evidence="7">
    <location>
        <begin position="15"/>
        <end position="439"/>
    </location>
</feature>
<dbReference type="EMBL" id="QEFC01000910">
    <property type="protein sequence ID" value="KAE9462241.1"/>
    <property type="molecule type" value="Genomic_DNA"/>
</dbReference>
<keyword evidence="9" id="KW-1185">Reference proteome</keyword>
<dbReference type="Pfam" id="PF00171">
    <property type="entry name" value="Aldedh"/>
    <property type="match status" value="1"/>
</dbReference>
<comment type="similarity">
    <text evidence="1">Belongs to the aldehyde dehydrogenase family.</text>
</comment>
<evidence type="ECO:0000256" key="5">
    <source>
        <dbReference type="ARBA" id="ARBA00049194"/>
    </source>
</evidence>
<feature type="active site" evidence="6">
    <location>
        <position position="213"/>
    </location>
</feature>
<evidence type="ECO:0000256" key="2">
    <source>
        <dbReference type="ARBA" id="ARBA00023002"/>
    </source>
</evidence>
<dbReference type="GO" id="GO:0005737">
    <property type="term" value="C:cytoplasm"/>
    <property type="evidence" value="ECO:0007669"/>
    <property type="project" value="TreeGrafter"/>
</dbReference>
<dbReference type="FunFam" id="3.40.605.10:FF:000004">
    <property type="entry name" value="Aldehyde dehydrogenase"/>
    <property type="match status" value="1"/>
</dbReference>
<dbReference type="InterPro" id="IPR016163">
    <property type="entry name" value="Ald_DH_C"/>
</dbReference>
<feature type="non-terminal residue" evidence="8">
    <location>
        <position position="1"/>
    </location>
</feature>
<dbReference type="Gene3D" id="3.40.309.10">
    <property type="entry name" value="Aldehyde Dehydrogenase, Chain A, domain 2"/>
    <property type="match status" value="1"/>
</dbReference>
<dbReference type="InterPro" id="IPR015590">
    <property type="entry name" value="Aldehyde_DH_dom"/>
</dbReference>
<dbReference type="Gene3D" id="3.40.605.10">
    <property type="entry name" value="Aldehyde Dehydrogenase, Chain A, domain 1"/>
    <property type="match status" value="1"/>
</dbReference>
<evidence type="ECO:0000256" key="6">
    <source>
        <dbReference type="PIRSR" id="PIRSR036492-1"/>
    </source>
</evidence>
<dbReference type="GO" id="GO:0009737">
    <property type="term" value="P:response to abscisic acid"/>
    <property type="evidence" value="ECO:0007669"/>
    <property type="project" value="UniProtKB-ARBA"/>
</dbReference>
<sequence>MEAVSGLEGELEELRETFRSGKTKEATWRRSQLQALLSLLREREGEILEALKQDIGKHPVESYRDEIGTLAKSVNYALGGLKQWMSSKKAKLPIVAFPATAELVPEPLGLVLIISSWNFPFGLSLEPLIGAIGAGNVVVIKPSELAPASASVLANTVHSYLDNKAVKVIQGGPSVVDQLLQQKWDKILFTGSASVGKIVMTEAAKHLTPVILELGGKCPAVVDELSSSWDIEMTIRRILAGKFGTCAGQACIGIDYILVEKKFESTLVQQMKVFIKKLFGEDPKETNSIARIINKNHLMRLKNLLDEPLVKASIVYGGSIDEDHLFIEPTILVDPPLKAAIMNEEIFGPLLPIITLEKIEDCIEFIKSRPKPLTIYAFTKNEKLKRRLISETSSGSLTFNDAIIQYAADSLPFGGVGESGFGRYHGKFSFDAFTHEKAVLKRTFLTDFWFRLPPWNDHKLELFRSMYRYDYLDVLLITLGIKKSKKP</sequence>
<evidence type="ECO:0000256" key="4">
    <source>
        <dbReference type="ARBA" id="ARBA00024226"/>
    </source>
</evidence>
<reference evidence="8 9" key="1">
    <citation type="journal article" date="2019" name="Genome Biol. Evol.">
        <title>The Rhododendron genome and chromosomal organization provide insight into shared whole-genome duplications across the heath family (Ericaceae).</title>
        <authorList>
            <person name="Soza V.L."/>
            <person name="Lindsley D."/>
            <person name="Waalkes A."/>
            <person name="Ramage E."/>
            <person name="Patwardhan R.P."/>
            <person name="Burton J.N."/>
            <person name="Adey A."/>
            <person name="Kumar A."/>
            <person name="Qiu R."/>
            <person name="Shendure J."/>
            <person name="Hall B."/>
        </authorList>
    </citation>
    <scope>NUCLEOTIDE SEQUENCE [LARGE SCALE GENOMIC DNA]</scope>
    <source>
        <strain evidence="8">RSF 1966-606</strain>
    </source>
</reference>
<feature type="active site" evidence="6">
    <location>
        <position position="251"/>
    </location>
</feature>
<dbReference type="PANTHER" id="PTHR43570">
    <property type="entry name" value="ALDEHYDE DEHYDROGENASE"/>
    <property type="match status" value="1"/>
</dbReference>
<protein>
    <recommendedName>
        <fullName evidence="4">aldehyde dehydrogenase (NAD(+))</fullName>
        <ecNumber evidence="4">1.2.1.3</ecNumber>
    </recommendedName>
</protein>
<organism evidence="8 9">
    <name type="scientific">Rhododendron williamsianum</name>
    <dbReference type="NCBI Taxonomy" id="262921"/>
    <lineage>
        <taxon>Eukaryota</taxon>
        <taxon>Viridiplantae</taxon>
        <taxon>Streptophyta</taxon>
        <taxon>Embryophyta</taxon>
        <taxon>Tracheophyta</taxon>
        <taxon>Spermatophyta</taxon>
        <taxon>Magnoliopsida</taxon>
        <taxon>eudicotyledons</taxon>
        <taxon>Gunneridae</taxon>
        <taxon>Pentapetalae</taxon>
        <taxon>asterids</taxon>
        <taxon>Ericales</taxon>
        <taxon>Ericaceae</taxon>
        <taxon>Ericoideae</taxon>
        <taxon>Rhodoreae</taxon>
        <taxon>Rhododendron</taxon>
    </lineage>
</organism>
<dbReference type="EC" id="1.2.1.3" evidence="4"/>
<keyword evidence="3" id="KW-0520">NAD</keyword>